<organism evidence="2 3">
    <name type="scientific">Trichomonas vaginalis (strain ATCC PRA-98 / G3)</name>
    <dbReference type="NCBI Taxonomy" id="412133"/>
    <lineage>
        <taxon>Eukaryota</taxon>
        <taxon>Metamonada</taxon>
        <taxon>Parabasalia</taxon>
        <taxon>Trichomonadida</taxon>
        <taxon>Trichomonadidae</taxon>
        <taxon>Trichomonas</taxon>
    </lineage>
</organism>
<dbReference type="KEGG" id="tva:4766029"/>
<feature type="transmembrane region" description="Helical" evidence="1">
    <location>
        <begin position="20"/>
        <end position="38"/>
    </location>
</feature>
<name>A2EGP6_TRIV3</name>
<keyword evidence="1" id="KW-1133">Transmembrane helix</keyword>
<reference evidence="2" key="1">
    <citation type="submission" date="2006-10" db="EMBL/GenBank/DDBJ databases">
        <authorList>
            <person name="Amadeo P."/>
            <person name="Zhao Q."/>
            <person name="Wortman J."/>
            <person name="Fraser-Liggett C."/>
            <person name="Carlton J."/>
        </authorList>
    </citation>
    <scope>NUCLEOTIDE SEQUENCE</scope>
    <source>
        <strain evidence="2">G3</strain>
    </source>
</reference>
<dbReference type="InParanoid" id="A2EGP6"/>
<keyword evidence="1" id="KW-0812">Transmembrane</keyword>
<dbReference type="RefSeq" id="XP_001320357.1">
    <property type="nucleotide sequence ID" value="XM_001320322.1"/>
</dbReference>
<keyword evidence="3" id="KW-1185">Reference proteome</keyword>
<dbReference type="VEuPathDB" id="TrichDB:TVAG_302210"/>
<evidence type="ECO:0000256" key="1">
    <source>
        <dbReference type="SAM" id="Phobius"/>
    </source>
</evidence>
<accession>A2EGP6</accession>
<proteinExistence type="predicted"/>
<dbReference type="VEuPathDB" id="TrichDB:TVAGG3_0173130"/>
<reference evidence="2" key="2">
    <citation type="journal article" date="2007" name="Science">
        <title>Draft genome sequence of the sexually transmitted pathogen Trichomonas vaginalis.</title>
        <authorList>
            <person name="Carlton J.M."/>
            <person name="Hirt R.P."/>
            <person name="Silva J.C."/>
            <person name="Delcher A.L."/>
            <person name="Schatz M."/>
            <person name="Zhao Q."/>
            <person name="Wortman J.R."/>
            <person name="Bidwell S.L."/>
            <person name="Alsmark U.C.M."/>
            <person name="Besteiro S."/>
            <person name="Sicheritz-Ponten T."/>
            <person name="Noel C.J."/>
            <person name="Dacks J.B."/>
            <person name="Foster P.G."/>
            <person name="Simillion C."/>
            <person name="Van de Peer Y."/>
            <person name="Miranda-Saavedra D."/>
            <person name="Barton G.J."/>
            <person name="Westrop G.D."/>
            <person name="Mueller S."/>
            <person name="Dessi D."/>
            <person name="Fiori P.L."/>
            <person name="Ren Q."/>
            <person name="Paulsen I."/>
            <person name="Zhang H."/>
            <person name="Bastida-Corcuera F.D."/>
            <person name="Simoes-Barbosa A."/>
            <person name="Brown M.T."/>
            <person name="Hayes R.D."/>
            <person name="Mukherjee M."/>
            <person name="Okumura C.Y."/>
            <person name="Schneider R."/>
            <person name="Smith A.J."/>
            <person name="Vanacova S."/>
            <person name="Villalvazo M."/>
            <person name="Haas B.J."/>
            <person name="Pertea M."/>
            <person name="Feldblyum T.V."/>
            <person name="Utterback T.R."/>
            <person name="Shu C.L."/>
            <person name="Osoegawa K."/>
            <person name="de Jong P.J."/>
            <person name="Hrdy I."/>
            <person name="Horvathova L."/>
            <person name="Zubacova Z."/>
            <person name="Dolezal P."/>
            <person name="Malik S.B."/>
            <person name="Logsdon J.M. Jr."/>
            <person name="Henze K."/>
            <person name="Gupta A."/>
            <person name="Wang C.C."/>
            <person name="Dunne R.L."/>
            <person name="Upcroft J.A."/>
            <person name="Upcroft P."/>
            <person name="White O."/>
            <person name="Salzberg S.L."/>
            <person name="Tang P."/>
            <person name="Chiu C.-H."/>
            <person name="Lee Y.-S."/>
            <person name="Embley T.M."/>
            <person name="Coombs G.H."/>
            <person name="Mottram J.C."/>
            <person name="Tachezy J."/>
            <person name="Fraser-Liggett C.M."/>
            <person name="Johnson P.J."/>
        </authorList>
    </citation>
    <scope>NUCLEOTIDE SEQUENCE [LARGE SCALE GENOMIC DNA]</scope>
    <source>
        <strain evidence="2">G3</strain>
    </source>
</reference>
<gene>
    <name evidence="2" type="ORF">TVAG_302210</name>
</gene>
<evidence type="ECO:0000313" key="3">
    <source>
        <dbReference type="Proteomes" id="UP000001542"/>
    </source>
</evidence>
<keyword evidence="1" id="KW-0472">Membrane</keyword>
<dbReference type="Proteomes" id="UP000001542">
    <property type="component" value="Unassembled WGS sequence"/>
</dbReference>
<dbReference type="AlphaFoldDB" id="A2EGP6"/>
<protein>
    <submittedName>
        <fullName evidence="2">Uncharacterized protein</fullName>
    </submittedName>
</protein>
<sequence>MKPKAKKQSFLTSRISNFEFGMTIIFSLVHFIIFYVCLPREKLPIPQNFNYYPQCMKCQRFDNSTIYSSVDDLILVFDYEKTHDNLNSFLQEVRSTGYIGKIVAFLNDESAKLEDAACGVKIIQTNKSIPKTVSNTFRKYIDAENYLTTSGIFANRVLLANASRLYFIKDPFQLISNPSKLLVLENPVSLLPFGFSNGECSNLWSERPTYFDSAIIGGGKLQVLKFLRAFNKNKDIIDCRHSDNEKVILTKFAGEKNFGNEVINFESLTGGNPDLSVDPEGFMIRTQFGTRYNNPNNLPTVIVDYQNSKKLNSIKQNFCNTK</sequence>
<evidence type="ECO:0000313" key="2">
    <source>
        <dbReference type="EMBL" id="EAY08134.1"/>
    </source>
</evidence>
<dbReference type="EMBL" id="DS113384">
    <property type="protein sequence ID" value="EAY08134.1"/>
    <property type="molecule type" value="Genomic_DNA"/>
</dbReference>